<evidence type="ECO:0000256" key="1">
    <source>
        <dbReference type="ARBA" id="ARBA00022884"/>
    </source>
</evidence>
<dbReference type="SUPFAM" id="SSF54928">
    <property type="entry name" value="RNA-binding domain, RBD"/>
    <property type="match status" value="1"/>
</dbReference>
<reference evidence="5" key="1">
    <citation type="submission" date="2023-10" db="EMBL/GenBank/DDBJ databases">
        <title>Genome assembly of Pristionchus species.</title>
        <authorList>
            <person name="Yoshida K."/>
            <person name="Sommer R.J."/>
        </authorList>
    </citation>
    <scope>NUCLEOTIDE SEQUENCE</scope>
    <source>
        <strain evidence="5">RS5133</strain>
    </source>
</reference>
<dbReference type="AlphaFoldDB" id="A0AAV5UWA7"/>
<organism evidence="5 6">
    <name type="scientific">Pristionchus fissidentatus</name>
    <dbReference type="NCBI Taxonomy" id="1538716"/>
    <lineage>
        <taxon>Eukaryota</taxon>
        <taxon>Metazoa</taxon>
        <taxon>Ecdysozoa</taxon>
        <taxon>Nematoda</taxon>
        <taxon>Chromadorea</taxon>
        <taxon>Rhabditida</taxon>
        <taxon>Rhabditina</taxon>
        <taxon>Diplogasteromorpha</taxon>
        <taxon>Diplogasteroidea</taxon>
        <taxon>Neodiplogasteridae</taxon>
        <taxon>Pristionchus</taxon>
    </lineage>
</organism>
<dbReference type="EMBL" id="BTSY01000001">
    <property type="protein sequence ID" value="GMT10557.1"/>
    <property type="molecule type" value="Genomic_DNA"/>
</dbReference>
<dbReference type="PROSITE" id="PS50102">
    <property type="entry name" value="RRM"/>
    <property type="match status" value="1"/>
</dbReference>
<accession>A0AAV5UWA7</accession>
<evidence type="ECO:0000256" key="3">
    <source>
        <dbReference type="SAM" id="MobiDB-lite"/>
    </source>
</evidence>
<gene>
    <name evidence="5" type="ORF">PFISCL1PPCAC_1854</name>
</gene>
<dbReference type="PANTHER" id="PTHR48025:SF1">
    <property type="entry name" value="RRM DOMAIN-CONTAINING PROTEIN"/>
    <property type="match status" value="1"/>
</dbReference>
<feature type="non-terminal residue" evidence="5">
    <location>
        <position position="1"/>
    </location>
</feature>
<feature type="region of interest" description="Disordered" evidence="3">
    <location>
        <begin position="102"/>
        <end position="134"/>
    </location>
</feature>
<evidence type="ECO:0000256" key="2">
    <source>
        <dbReference type="PROSITE-ProRule" id="PRU00176"/>
    </source>
</evidence>
<sequence length="201" mass="22796">EDPERHPRWNSGSGTSSRSLNGVNSKLFICNLPKNTNNQEIHDLFSEIGKVESVRLLRFPDGSLKGYGFVRMEYNEDAREAVDRFRASTKMRVEYAGCREGPQVDMRNNHRGDENRGKYERNEKKKIDPPAFSGRAVNAKKNNQIPRLAPSGIGARGWHQGSHDKNKRNLMSAIFVYLNAEFGAKPLTHRGNRGGRKCPKE</sequence>
<dbReference type="PANTHER" id="PTHR48025">
    <property type="entry name" value="OS02G0815200 PROTEIN"/>
    <property type="match status" value="1"/>
</dbReference>
<proteinExistence type="predicted"/>
<dbReference type="InterPro" id="IPR012677">
    <property type="entry name" value="Nucleotide-bd_a/b_plait_sf"/>
</dbReference>
<dbReference type="CDD" id="cd00590">
    <property type="entry name" value="RRM_SF"/>
    <property type="match status" value="1"/>
</dbReference>
<evidence type="ECO:0000313" key="6">
    <source>
        <dbReference type="Proteomes" id="UP001432322"/>
    </source>
</evidence>
<protein>
    <recommendedName>
        <fullName evidence="4">RRM domain-containing protein</fullName>
    </recommendedName>
</protein>
<dbReference type="Pfam" id="PF00076">
    <property type="entry name" value="RRM_1"/>
    <property type="match status" value="1"/>
</dbReference>
<feature type="compositionally biased region" description="Basic and acidic residues" evidence="3">
    <location>
        <begin position="107"/>
        <end position="128"/>
    </location>
</feature>
<dbReference type="Gene3D" id="3.30.70.330">
    <property type="match status" value="1"/>
</dbReference>
<dbReference type="SMART" id="SM00360">
    <property type="entry name" value="RRM"/>
    <property type="match status" value="1"/>
</dbReference>
<evidence type="ECO:0000313" key="5">
    <source>
        <dbReference type="EMBL" id="GMT10557.1"/>
    </source>
</evidence>
<keyword evidence="1 2" id="KW-0694">RNA-binding</keyword>
<dbReference type="Proteomes" id="UP001432322">
    <property type="component" value="Unassembled WGS sequence"/>
</dbReference>
<dbReference type="InterPro" id="IPR050502">
    <property type="entry name" value="Euk_RNA-bind_prot"/>
</dbReference>
<dbReference type="InterPro" id="IPR035979">
    <property type="entry name" value="RBD_domain_sf"/>
</dbReference>
<dbReference type="InterPro" id="IPR000504">
    <property type="entry name" value="RRM_dom"/>
</dbReference>
<keyword evidence="6" id="KW-1185">Reference proteome</keyword>
<evidence type="ECO:0000259" key="4">
    <source>
        <dbReference type="PROSITE" id="PS50102"/>
    </source>
</evidence>
<name>A0AAV5UWA7_9BILA</name>
<dbReference type="GO" id="GO:0003729">
    <property type="term" value="F:mRNA binding"/>
    <property type="evidence" value="ECO:0007669"/>
    <property type="project" value="TreeGrafter"/>
</dbReference>
<comment type="caution">
    <text evidence="5">The sequence shown here is derived from an EMBL/GenBank/DDBJ whole genome shotgun (WGS) entry which is preliminary data.</text>
</comment>
<feature type="domain" description="RRM" evidence="4">
    <location>
        <begin position="25"/>
        <end position="98"/>
    </location>
</feature>